<keyword evidence="4" id="KW-1185">Reference proteome</keyword>
<dbReference type="EMBL" id="PKMF04000505">
    <property type="protein sequence ID" value="KAK7828350.1"/>
    <property type="molecule type" value="Genomic_DNA"/>
</dbReference>
<dbReference type="InterPro" id="IPR036047">
    <property type="entry name" value="F-box-like_dom_sf"/>
</dbReference>
<dbReference type="Pfam" id="PF14299">
    <property type="entry name" value="PP2"/>
    <property type="match status" value="1"/>
</dbReference>
<dbReference type="PANTHER" id="PTHR32278">
    <property type="entry name" value="F-BOX DOMAIN-CONTAINING PROTEIN"/>
    <property type="match status" value="1"/>
</dbReference>
<dbReference type="InterPro" id="IPR036397">
    <property type="entry name" value="RNaseH_sf"/>
</dbReference>
<reference evidence="3 4" key="1">
    <citation type="journal article" date="2018" name="Sci. Data">
        <title>The draft genome sequence of cork oak.</title>
        <authorList>
            <person name="Ramos A.M."/>
            <person name="Usie A."/>
            <person name="Barbosa P."/>
            <person name="Barros P.M."/>
            <person name="Capote T."/>
            <person name="Chaves I."/>
            <person name="Simoes F."/>
            <person name="Abreu I."/>
            <person name="Carrasquinho I."/>
            <person name="Faro C."/>
            <person name="Guimaraes J.B."/>
            <person name="Mendonca D."/>
            <person name="Nobrega F."/>
            <person name="Rodrigues L."/>
            <person name="Saibo N.J.M."/>
            <person name="Varela M.C."/>
            <person name="Egas C."/>
            <person name="Matos J."/>
            <person name="Miguel C.M."/>
            <person name="Oliveira M.M."/>
            <person name="Ricardo C.P."/>
            <person name="Goncalves S."/>
        </authorList>
    </citation>
    <scope>NUCLEOTIDE SEQUENCE [LARGE SCALE GENOMIC DNA]</scope>
    <source>
        <strain evidence="4">cv. HL8</strain>
    </source>
</reference>
<dbReference type="GO" id="GO:0003676">
    <property type="term" value="F:nucleic acid binding"/>
    <property type="evidence" value="ECO:0007669"/>
    <property type="project" value="InterPro"/>
</dbReference>
<feature type="non-terminal residue" evidence="3">
    <location>
        <position position="1"/>
    </location>
</feature>
<dbReference type="InterPro" id="IPR025886">
    <property type="entry name" value="PP2-like"/>
</dbReference>
<dbReference type="SUPFAM" id="SSF53098">
    <property type="entry name" value="Ribonuclease H-like"/>
    <property type="match status" value="1"/>
</dbReference>
<dbReference type="PANTHER" id="PTHR32278:SF111">
    <property type="entry name" value="F-BOX PROTEIN PP2-B12-RELATED"/>
    <property type="match status" value="1"/>
</dbReference>
<dbReference type="Gene3D" id="1.20.1280.50">
    <property type="match status" value="1"/>
</dbReference>
<dbReference type="CDD" id="cd06222">
    <property type="entry name" value="RNase_H_like"/>
    <property type="match status" value="1"/>
</dbReference>
<evidence type="ECO:0000259" key="2">
    <source>
        <dbReference type="SMART" id="SM00256"/>
    </source>
</evidence>
<proteinExistence type="predicted"/>
<organism evidence="3 4">
    <name type="scientific">Quercus suber</name>
    <name type="common">Cork oak</name>
    <dbReference type="NCBI Taxonomy" id="58331"/>
    <lineage>
        <taxon>Eukaryota</taxon>
        <taxon>Viridiplantae</taxon>
        <taxon>Streptophyta</taxon>
        <taxon>Embryophyta</taxon>
        <taxon>Tracheophyta</taxon>
        <taxon>Spermatophyta</taxon>
        <taxon>Magnoliopsida</taxon>
        <taxon>eudicotyledons</taxon>
        <taxon>Gunneridae</taxon>
        <taxon>Pentapetalae</taxon>
        <taxon>rosids</taxon>
        <taxon>fabids</taxon>
        <taxon>Fagales</taxon>
        <taxon>Fagaceae</taxon>
        <taxon>Quercus</taxon>
    </lineage>
</organism>
<evidence type="ECO:0000313" key="4">
    <source>
        <dbReference type="Proteomes" id="UP000237347"/>
    </source>
</evidence>
<comment type="caution">
    <text evidence="3">The sequence shown here is derived from an EMBL/GenBank/DDBJ whole genome shotgun (WGS) entry which is preliminary data.</text>
</comment>
<dbReference type="Pfam" id="PF00646">
    <property type="entry name" value="F-box"/>
    <property type="match status" value="1"/>
</dbReference>
<dbReference type="InterPro" id="IPR001810">
    <property type="entry name" value="F-box_dom"/>
</dbReference>
<dbReference type="InterPro" id="IPR044730">
    <property type="entry name" value="RNase_H-like_dom_plant"/>
</dbReference>
<dbReference type="SUPFAM" id="SSF81383">
    <property type="entry name" value="F-box domain"/>
    <property type="match status" value="1"/>
</dbReference>
<gene>
    <name evidence="3" type="primary">PP2B10_6</name>
    <name evidence="3" type="ORF">CFP56_030376</name>
</gene>
<name>A0AAW0JNE3_QUESU</name>
<dbReference type="Proteomes" id="UP000237347">
    <property type="component" value="Unassembled WGS sequence"/>
</dbReference>
<feature type="region of interest" description="Disordered" evidence="1">
    <location>
        <begin position="215"/>
        <end position="241"/>
    </location>
</feature>
<sequence length="513" mass="57018">GVSISDLGCWNKSPRFVGASGKIEMISGWVPPRHGPFKVNIDGAVCSKRKHAGAGVVIRDREGEVVAALSKRWEYPLGAIEAEAKAWETGALFAREVGISEAEFEGGSLGVCNAVQGLASPPSSVVNVIAGFLDHASHLRQWKVSHIKRQGNVPAHLLAQHAQHVVGYVAWLGECPSLIEHALLVSRITRKTKINIKRVCKYQAVSIEDPTCDVRERERERERDKRRRRKKRRKEMKQSSGAEISALPEGCIANIVSFTTPKDACRACAVSPIFRAAAESNAVWERFLPSDYQAIIARSSSPDILNLPSKKQIYLRLSDNPILIDDNKKSFFLDKLSGKKCYLLAARDLSIVWGSTPEYWSWVSLPESRIPEVAELLDVCWFEICGKVSTSMLSLKTNSVAYLVFKLRSTAYGFDDPPFKASVGTIGGGEVYERSVCLDLEEPILDGQILLPEQPHISRPKRRKDGWLEIELGEFFNEGGQDDELQIRLMEVEVGRWKSGLVVEGIEIRPTMG</sequence>
<dbReference type="GO" id="GO:0004523">
    <property type="term" value="F:RNA-DNA hybrid ribonuclease activity"/>
    <property type="evidence" value="ECO:0007669"/>
    <property type="project" value="InterPro"/>
</dbReference>
<dbReference type="InterPro" id="IPR002156">
    <property type="entry name" value="RNaseH_domain"/>
</dbReference>
<dbReference type="CDD" id="cd22162">
    <property type="entry name" value="F-box_AtSKIP3-like"/>
    <property type="match status" value="1"/>
</dbReference>
<dbReference type="InterPro" id="IPR012337">
    <property type="entry name" value="RNaseH-like_sf"/>
</dbReference>
<evidence type="ECO:0000313" key="3">
    <source>
        <dbReference type="EMBL" id="KAK7828350.1"/>
    </source>
</evidence>
<accession>A0AAW0JNE3</accession>
<feature type="compositionally biased region" description="Basic residues" evidence="1">
    <location>
        <begin position="224"/>
        <end position="235"/>
    </location>
</feature>
<dbReference type="AlphaFoldDB" id="A0AAW0JNE3"/>
<protein>
    <submittedName>
        <fullName evidence="3">F-box protein pp2-b10</fullName>
    </submittedName>
</protein>
<feature type="domain" description="F-box" evidence="2">
    <location>
        <begin position="247"/>
        <end position="287"/>
    </location>
</feature>
<dbReference type="Gene3D" id="3.30.420.10">
    <property type="entry name" value="Ribonuclease H-like superfamily/Ribonuclease H"/>
    <property type="match status" value="1"/>
</dbReference>
<evidence type="ECO:0000256" key="1">
    <source>
        <dbReference type="SAM" id="MobiDB-lite"/>
    </source>
</evidence>
<dbReference type="SMART" id="SM00256">
    <property type="entry name" value="FBOX"/>
    <property type="match status" value="1"/>
</dbReference>
<dbReference type="Pfam" id="PF13456">
    <property type="entry name" value="RVT_3"/>
    <property type="match status" value="1"/>
</dbReference>